<accession>A0A8F9TUW3</accession>
<dbReference type="SUPFAM" id="SSF82649">
    <property type="entry name" value="SufE/NifU"/>
    <property type="match status" value="1"/>
</dbReference>
<protein>
    <submittedName>
        <fullName evidence="3">SufE family protein</fullName>
    </submittedName>
</protein>
<dbReference type="Gene3D" id="3.90.1010.10">
    <property type="match status" value="1"/>
</dbReference>
<dbReference type="RefSeq" id="WP_220163926.1">
    <property type="nucleotide sequence ID" value="NZ_CP080507.1"/>
</dbReference>
<dbReference type="EMBL" id="CP080507">
    <property type="protein sequence ID" value="QYM79709.1"/>
    <property type="molecule type" value="Genomic_DNA"/>
</dbReference>
<dbReference type="Proteomes" id="UP000825051">
    <property type="component" value="Chromosome"/>
</dbReference>
<evidence type="ECO:0000313" key="3">
    <source>
        <dbReference type="EMBL" id="QYM79709.1"/>
    </source>
</evidence>
<dbReference type="AlphaFoldDB" id="A0A8F9TUW3"/>
<evidence type="ECO:0000313" key="4">
    <source>
        <dbReference type="Proteomes" id="UP000825051"/>
    </source>
</evidence>
<dbReference type="KEGG" id="ole:K0B96_03560"/>
<comment type="similarity">
    <text evidence="1">Belongs to the SufE family.</text>
</comment>
<keyword evidence="4" id="KW-1185">Reference proteome</keyword>
<evidence type="ECO:0000256" key="1">
    <source>
        <dbReference type="ARBA" id="ARBA00010282"/>
    </source>
</evidence>
<feature type="domain" description="Fe-S metabolism associated" evidence="2">
    <location>
        <begin position="16"/>
        <end position="129"/>
    </location>
</feature>
<dbReference type="PANTHER" id="PTHR43597">
    <property type="entry name" value="SULFUR ACCEPTOR PROTEIN CSDE"/>
    <property type="match status" value="1"/>
</dbReference>
<dbReference type="Pfam" id="PF02657">
    <property type="entry name" value="SufE"/>
    <property type="match status" value="1"/>
</dbReference>
<name>A0A8F9TUW3_9BACT</name>
<proteinExistence type="inferred from homology"/>
<dbReference type="PANTHER" id="PTHR43597:SF5">
    <property type="entry name" value="SUFE-LIKE PROTEIN 2, CHLOROPLASTIC"/>
    <property type="match status" value="1"/>
</dbReference>
<gene>
    <name evidence="3" type="ORF">K0B96_03560</name>
</gene>
<organism evidence="3 4">
    <name type="scientific">Horticoccus luteus</name>
    <dbReference type="NCBI Taxonomy" id="2862869"/>
    <lineage>
        <taxon>Bacteria</taxon>
        <taxon>Pseudomonadati</taxon>
        <taxon>Verrucomicrobiota</taxon>
        <taxon>Opitutia</taxon>
        <taxon>Opitutales</taxon>
        <taxon>Opitutaceae</taxon>
        <taxon>Horticoccus</taxon>
    </lineage>
</organism>
<reference evidence="3" key="1">
    <citation type="submission" date="2021-08" db="EMBL/GenBank/DDBJ databases">
        <title>Genome of a novel bacterium of the phylum Verrucomicrobia, Oleiharenicola sp. KSB-15.</title>
        <authorList>
            <person name="Chung J.-H."/>
            <person name="Ahn J.-H."/>
            <person name="Yoon Y."/>
            <person name="Kim D.-Y."/>
            <person name="An S.-H."/>
            <person name="Park I."/>
            <person name="Yeon J."/>
        </authorList>
    </citation>
    <scope>NUCLEOTIDE SEQUENCE</scope>
    <source>
        <strain evidence="3">KSB-15</strain>
    </source>
</reference>
<dbReference type="InterPro" id="IPR003808">
    <property type="entry name" value="Fe-S_metab-assoc_dom"/>
</dbReference>
<evidence type="ECO:0000259" key="2">
    <source>
        <dbReference type="Pfam" id="PF02657"/>
    </source>
</evidence>
<sequence length="142" mass="15542">MTLAEKELQFIERYGVFDDPQERLAAIVDRARRAPSLPATQRTAATRIAGCQSPVWVVAEFTGERCRFHADAESPVVRGLVTLLCELFSGATPADIVDFDVALLDELGLTRHLSPTRRHGLANVVAHIRTFARAHLAAAHAS</sequence>